<comment type="caution">
    <text evidence="1">The sequence shown here is derived from an EMBL/GenBank/DDBJ whole genome shotgun (WGS) entry which is preliminary data.</text>
</comment>
<dbReference type="Proteomes" id="UP001064048">
    <property type="component" value="Chromosome 2"/>
</dbReference>
<evidence type="ECO:0000313" key="1">
    <source>
        <dbReference type="EMBL" id="KAI8439855.1"/>
    </source>
</evidence>
<sequence>MLARKERESGIGKPDARHGETKVSIRPEVNKGHLDADHKGYNGKTGHEEHHEKHSEHGKKGGKEGGAQWSHGKKN</sequence>
<accession>A0ACC0KU73</accession>
<gene>
    <name evidence="1" type="ORF">MSG28_001324</name>
</gene>
<evidence type="ECO:0000313" key="2">
    <source>
        <dbReference type="Proteomes" id="UP001064048"/>
    </source>
</evidence>
<dbReference type="EMBL" id="CM046102">
    <property type="protein sequence ID" value="KAI8439855.1"/>
    <property type="molecule type" value="Genomic_DNA"/>
</dbReference>
<proteinExistence type="predicted"/>
<protein>
    <submittedName>
        <fullName evidence="1">Uncharacterized protein</fullName>
    </submittedName>
</protein>
<keyword evidence="2" id="KW-1185">Reference proteome</keyword>
<organism evidence="1 2">
    <name type="scientific">Choristoneura fumiferana</name>
    <name type="common">Spruce budworm moth</name>
    <name type="synonym">Archips fumiferana</name>
    <dbReference type="NCBI Taxonomy" id="7141"/>
    <lineage>
        <taxon>Eukaryota</taxon>
        <taxon>Metazoa</taxon>
        <taxon>Ecdysozoa</taxon>
        <taxon>Arthropoda</taxon>
        <taxon>Hexapoda</taxon>
        <taxon>Insecta</taxon>
        <taxon>Pterygota</taxon>
        <taxon>Neoptera</taxon>
        <taxon>Endopterygota</taxon>
        <taxon>Lepidoptera</taxon>
        <taxon>Glossata</taxon>
        <taxon>Ditrysia</taxon>
        <taxon>Tortricoidea</taxon>
        <taxon>Tortricidae</taxon>
        <taxon>Tortricinae</taxon>
        <taxon>Choristoneura</taxon>
    </lineage>
</organism>
<reference evidence="1 2" key="1">
    <citation type="journal article" date="2022" name="Genome Biol. Evol.">
        <title>The Spruce Budworm Genome: Reconstructing the Evolutionary History of Antifreeze Proteins.</title>
        <authorList>
            <person name="Beliveau C."/>
            <person name="Gagne P."/>
            <person name="Picq S."/>
            <person name="Vernygora O."/>
            <person name="Keeling C.I."/>
            <person name="Pinkney K."/>
            <person name="Doucet D."/>
            <person name="Wen F."/>
            <person name="Johnston J.S."/>
            <person name="Maaroufi H."/>
            <person name="Boyle B."/>
            <person name="Laroche J."/>
            <person name="Dewar K."/>
            <person name="Juretic N."/>
            <person name="Blackburn G."/>
            <person name="Nisole A."/>
            <person name="Brunet B."/>
            <person name="Brandao M."/>
            <person name="Lumley L."/>
            <person name="Duan J."/>
            <person name="Quan G."/>
            <person name="Lucarotti C.J."/>
            <person name="Roe A.D."/>
            <person name="Sperling F.A.H."/>
            <person name="Levesque R.C."/>
            <person name="Cusson M."/>
        </authorList>
    </citation>
    <scope>NUCLEOTIDE SEQUENCE [LARGE SCALE GENOMIC DNA]</scope>
    <source>
        <strain evidence="1">Glfc:IPQL:Cfum</strain>
    </source>
</reference>
<name>A0ACC0KU73_CHOFU</name>